<dbReference type="PANTHER" id="PTHR47990">
    <property type="entry name" value="2-OXOGLUTARATE (2OG) AND FE(II)-DEPENDENT OXYGENASE SUPERFAMILY PROTEIN-RELATED"/>
    <property type="match status" value="1"/>
</dbReference>
<evidence type="ECO:0000313" key="4">
    <source>
        <dbReference type="EMBL" id="THH11004.1"/>
    </source>
</evidence>
<sequence length="297" mass="33186">MFEMGAETMGLPLAEKMEFEQGDDGQSPGYKAAGFTMTDEYGSLDTIEFLNVSKDDALAYPSVIHRTYPSTVNARMNSTIKPFVEKSLEINYTFLSIFEKKLALPPGALLGRHSIEDISGSEARCLRSPLNRDPQAKDKVALGAHTDFGSLSFLHNRLGGLQVFPPGVETWQYVRPLPGHAVCNIGDALTLFSGGILRSNLHRVVPPPSVQAAHERYSIVFFTRPGNDVLLRALADESELIKEALEKMVPEERKKFEPGATARKWFTRRNKNERTKNRTGPETWRASRGMEYKPEVI</sequence>
<dbReference type="InterPro" id="IPR050231">
    <property type="entry name" value="Iron_ascorbate_oxido_reductase"/>
</dbReference>
<name>A0A4S4LGE3_9AGAM</name>
<dbReference type="InterPro" id="IPR005123">
    <property type="entry name" value="Oxoglu/Fe-dep_dioxygenase_dom"/>
</dbReference>
<protein>
    <recommendedName>
        <fullName evidence="3">Fe2OG dioxygenase domain-containing protein</fullName>
    </recommendedName>
</protein>
<accession>A0A4S4LGE3</accession>
<comment type="caution">
    <text evidence="4">The sequence shown here is derived from an EMBL/GenBank/DDBJ whole genome shotgun (WGS) entry which is preliminary data.</text>
</comment>
<dbReference type="Proteomes" id="UP000308199">
    <property type="component" value="Unassembled WGS sequence"/>
</dbReference>
<evidence type="ECO:0000256" key="2">
    <source>
        <dbReference type="SAM" id="MobiDB-lite"/>
    </source>
</evidence>
<evidence type="ECO:0000259" key="3">
    <source>
        <dbReference type="PROSITE" id="PS51471"/>
    </source>
</evidence>
<dbReference type="Gene3D" id="2.60.120.330">
    <property type="entry name" value="B-lactam Antibiotic, Isopenicillin N Synthase, Chain"/>
    <property type="match status" value="1"/>
</dbReference>
<dbReference type="AlphaFoldDB" id="A0A4S4LGE3"/>
<feature type="compositionally biased region" description="Basic and acidic residues" evidence="2">
    <location>
        <begin position="288"/>
        <end position="297"/>
    </location>
</feature>
<keyword evidence="5" id="KW-1185">Reference proteome</keyword>
<comment type="similarity">
    <text evidence="1">Belongs to the iron/ascorbate-dependent oxidoreductase family.</text>
</comment>
<dbReference type="OrthoDB" id="406156at2759"/>
<dbReference type="InterPro" id="IPR027443">
    <property type="entry name" value="IPNS-like_sf"/>
</dbReference>
<feature type="domain" description="Fe2OG dioxygenase" evidence="3">
    <location>
        <begin position="121"/>
        <end position="225"/>
    </location>
</feature>
<dbReference type="Pfam" id="PF03171">
    <property type="entry name" value="2OG-FeII_Oxy"/>
    <property type="match status" value="1"/>
</dbReference>
<keyword evidence="1" id="KW-0408">Iron</keyword>
<keyword evidence="1" id="KW-0560">Oxidoreductase</keyword>
<proteinExistence type="inferred from homology"/>
<dbReference type="GO" id="GO:0046872">
    <property type="term" value="F:metal ion binding"/>
    <property type="evidence" value="ECO:0007669"/>
    <property type="project" value="UniProtKB-KW"/>
</dbReference>
<dbReference type="InterPro" id="IPR044861">
    <property type="entry name" value="IPNS-like_FE2OG_OXY"/>
</dbReference>
<dbReference type="PROSITE" id="PS51471">
    <property type="entry name" value="FE2OG_OXY"/>
    <property type="match status" value="1"/>
</dbReference>
<evidence type="ECO:0000256" key="1">
    <source>
        <dbReference type="RuleBase" id="RU003682"/>
    </source>
</evidence>
<dbReference type="SUPFAM" id="SSF51197">
    <property type="entry name" value="Clavaminate synthase-like"/>
    <property type="match status" value="1"/>
</dbReference>
<gene>
    <name evidence="4" type="ORF">EW145_g942</name>
</gene>
<organism evidence="4 5">
    <name type="scientific">Phellinidium pouzarii</name>
    <dbReference type="NCBI Taxonomy" id="167371"/>
    <lineage>
        <taxon>Eukaryota</taxon>
        <taxon>Fungi</taxon>
        <taxon>Dikarya</taxon>
        <taxon>Basidiomycota</taxon>
        <taxon>Agaricomycotina</taxon>
        <taxon>Agaricomycetes</taxon>
        <taxon>Hymenochaetales</taxon>
        <taxon>Hymenochaetaceae</taxon>
        <taxon>Phellinidium</taxon>
    </lineage>
</organism>
<evidence type="ECO:0000313" key="5">
    <source>
        <dbReference type="Proteomes" id="UP000308199"/>
    </source>
</evidence>
<dbReference type="GO" id="GO:0016491">
    <property type="term" value="F:oxidoreductase activity"/>
    <property type="evidence" value="ECO:0007669"/>
    <property type="project" value="UniProtKB-KW"/>
</dbReference>
<dbReference type="EMBL" id="SGPK01000022">
    <property type="protein sequence ID" value="THH11004.1"/>
    <property type="molecule type" value="Genomic_DNA"/>
</dbReference>
<keyword evidence="1" id="KW-0479">Metal-binding</keyword>
<feature type="region of interest" description="Disordered" evidence="2">
    <location>
        <begin position="268"/>
        <end position="297"/>
    </location>
</feature>
<reference evidence="4 5" key="1">
    <citation type="submission" date="2019-02" db="EMBL/GenBank/DDBJ databases">
        <title>Genome sequencing of the rare red list fungi Phellinidium pouzarii.</title>
        <authorList>
            <person name="Buettner E."/>
            <person name="Kellner H."/>
        </authorList>
    </citation>
    <scope>NUCLEOTIDE SEQUENCE [LARGE SCALE GENOMIC DNA]</scope>
    <source>
        <strain evidence="4 5">DSM 108285</strain>
    </source>
</reference>